<dbReference type="PANTHER" id="PTHR43289">
    <property type="entry name" value="MITOGEN-ACTIVATED PROTEIN KINASE KINASE KINASE 20-RELATED"/>
    <property type="match status" value="1"/>
</dbReference>
<dbReference type="Pfam" id="PF00553">
    <property type="entry name" value="CBM_2"/>
    <property type="match status" value="1"/>
</dbReference>
<feature type="region of interest" description="Disordered" evidence="8">
    <location>
        <begin position="464"/>
        <end position="574"/>
    </location>
</feature>
<keyword evidence="6 7" id="KW-0067">ATP-binding</keyword>
<dbReference type="InterPro" id="IPR008965">
    <property type="entry name" value="CBM2/CBM3_carb-bd_dom_sf"/>
</dbReference>
<dbReference type="InterPro" id="IPR017441">
    <property type="entry name" value="Protein_kinase_ATP_BS"/>
</dbReference>
<dbReference type="PANTHER" id="PTHR43289:SF6">
    <property type="entry name" value="SERINE_THREONINE-PROTEIN KINASE NEKL-3"/>
    <property type="match status" value="1"/>
</dbReference>
<dbReference type="Gene3D" id="3.30.200.20">
    <property type="entry name" value="Phosphorylase Kinase, domain 1"/>
    <property type="match status" value="1"/>
</dbReference>
<sequence>MAAPTGAMVVLNERYVLRRVVGRGGMAVVWQAHDLLLERTVAVKMLSDALSSRPSARANVRREAVVASRLNHPHVASVHDYGEHVDESGAVRPYLVLEFVDGVSLTAQLSKDGPLALSDALRVGSAVAEALAAAHAEGLVHRDIKPGNVMLGPAGVKVVDFGVAAEAGRSATDVSGAQWGTPAYLAPEYIRDATATPAGDVFALGLLLTTMLSGRGPDRRPGDDADARLLLPDRDVLPAGVRDVLSRCLATDPGSRPTTAAAARAMRGAMNAVVDDATAELAAFSDQPTVRRAAQPETEPVPGLVARPRPRWTAALPAIMLAVGALALTPFVDRDERVAAEGEAGSVGTSSVSTSCIAEYSVRLQPDGRFAADLRVTNTGPDELRGWSVQFELPAGQHLTTASVPDWQQERRAIRLMIDRRLASGASTSASLQGNLGPAAGAETAGVARGFTVNGQPCARVITHEGQTVTVQPTGGAPTTRRTGAAPATVHVGPAGGSSPTVSSPPPSPLPSSTGSSPRASEDPLPSRTSETASPSPSTQTTTAGPATSSVSASASPQRRSPSATATAASANHS</sequence>
<keyword evidence="3" id="KW-0808">Transferase</keyword>
<dbReference type="SUPFAM" id="SSF49384">
    <property type="entry name" value="Carbohydrate-binding domain"/>
    <property type="match status" value="1"/>
</dbReference>
<feature type="compositionally biased region" description="Low complexity" evidence="8">
    <location>
        <begin position="526"/>
        <end position="574"/>
    </location>
</feature>
<dbReference type="InterPro" id="IPR012291">
    <property type="entry name" value="CBM2_carb-bd_dom_sf"/>
</dbReference>
<dbReference type="Proteomes" id="UP001143480">
    <property type="component" value="Unassembled WGS sequence"/>
</dbReference>
<evidence type="ECO:0000259" key="9">
    <source>
        <dbReference type="PROSITE" id="PS50011"/>
    </source>
</evidence>
<proteinExistence type="predicted"/>
<evidence type="ECO:0000256" key="2">
    <source>
        <dbReference type="ARBA" id="ARBA00022527"/>
    </source>
</evidence>
<keyword evidence="5" id="KW-0418">Kinase</keyword>
<dbReference type="InterPro" id="IPR008271">
    <property type="entry name" value="Ser/Thr_kinase_AS"/>
</dbReference>
<dbReference type="InterPro" id="IPR011009">
    <property type="entry name" value="Kinase-like_dom_sf"/>
</dbReference>
<dbReference type="AlphaFoldDB" id="A0A9W6NK19"/>
<evidence type="ECO:0000256" key="6">
    <source>
        <dbReference type="ARBA" id="ARBA00022840"/>
    </source>
</evidence>
<dbReference type="EMBL" id="BSFP01000005">
    <property type="protein sequence ID" value="GLK99863.1"/>
    <property type="molecule type" value="Genomic_DNA"/>
</dbReference>
<gene>
    <name evidence="11" type="ORF">GCM10017581_016040</name>
</gene>
<dbReference type="GO" id="GO:0004553">
    <property type="term" value="F:hydrolase activity, hydrolyzing O-glycosyl compounds"/>
    <property type="evidence" value="ECO:0007669"/>
    <property type="project" value="InterPro"/>
</dbReference>
<evidence type="ECO:0000256" key="4">
    <source>
        <dbReference type="ARBA" id="ARBA00022741"/>
    </source>
</evidence>
<keyword evidence="12" id="KW-1185">Reference proteome</keyword>
<evidence type="ECO:0000256" key="7">
    <source>
        <dbReference type="PROSITE-ProRule" id="PRU10141"/>
    </source>
</evidence>
<dbReference type="PROSITE" id="PS00107">
    <property type="entry name" value="PROTEIN_KINASE_ATP"/>
    <property type="match status" value="1"/>
</dbReference>
<reference evidence="11" key="1">
    <citation type="journal article" date="2014" name="Int. J. Syst. Evol. Microbiol.">
        <title>Complete genome sequence of Corynebacterium casei LMG S-19264T (=DSM 44701T), isolated from a smear-ripened cheese.</title>
        <authorList>
            <consortium name="US DOE Joint Genome Institute (JGI-PGF)"/>
            <person name="Walter F."/>
            <person name="Albersmeier A."/>
            <person name="Kalinowski J."/>
            <person name="Ruckert C."/>
        </authorList>
    </citation>
    <scope>NUCLEOTIDE SEQUENCE</scope>
    <source>
        <strain evidence="11">VKM Ac-1321</strain>
    </source>
</reference>
<keyword evidence="4 7" id="KW-0547">Nucleotide-binding</keyword>
<feature type="domain" description="Protein kinase" evidence="9">
    <location>
        <begin position="15"/>
        <end position="274"/>
    </location>
</feature>
<dbReference type="GO" id="GO:0005975">
    <property type="term" value="P:carbohydrate metabolic process"/>
    <property type="evidence" value="ECO:0007669"/>
    <property type="project" value="InterPro"/>
</dbReference>
<evidence type="ECO:0000259" key="10">
    <source>
        <dbReference type="PROSITE" id="PS51173"/>
    </source>
</evidence>
<dbReference type="GO" id="GO:0030247">
    <property type="term" value="F:polysaccharide binding"/>
    <property type="evidence" value="ECO:0007669"/>
    <property type="project" value="UniProtKB-UniRule"/>
</dbReference>
<dbReference type="PROSITE" id="PS50011">
    <property type="entry name" value="PROTEIN_KINASE_DOM"/>
    <property type="match status" value="1"/>
</dbReference>
<dbReference type="InterPro" id="IPR000719">
    <property type="entry name" value="Prot_kinase_dom"/>
</dbReference>
<dbReference type="PROSITE" id="PS51173">
    <property type="entry name" value="CBM2"/>
    <property type="match status" value="1"/>
</dbReference>
<dbReference type="PROSITE" id="PS00108">
    <property type="entry name" value="PROTEIN_KINASE_ST"/>
    <property type="match status" value="1"/>
</dbReference>
<feature type="compositionally biased region" description="Low complexity" evidence="8">
    <location>
        <begin position="473"/>
        <end position="489"/>
    </location>
</feature>
<dbReference type="SUPFAM" id="SSF56112">
    <property type="entry name" value="Protein kinase-like (PK-like)"/>
    <property type="match status" value="1"/>
</dbReference>
<dbReference type="SMART" id="SM00637">
    <property type="entry name" value="CBD_II"/>
    <property type="match status" value="1"/>
</dbReference>
<accession>A0A9W6NK19</accession>
<evidence type="ECO:0000256" key="5">
    <source>
        <dbReference type="ARBA" id="ARBA00022777"/>
    </source>
</evidence>
<dbReference type="GO" id="GO:0004674">
    <property type="term" value="F:protein serine/threonine kinase activity"/>
    <property type="evidence" value="ECO:0007669"/>
    <property type="project" value="UniProtKB-KW"/>
</dbReference>
<evidence type="ECO:0000313" key="12">
    <source>
        <dbReference type="Proteomes" id="UP001143480"/>
    </source>
</evidence>
<feature type="binding site" evidence="7">
    <location>
        <position position="44"/>
    </location>
    <ligand>
        <name>ATP</name>
        <dbReference type="ChEBI" id="CHEBI:30616"/>
    </ligand>
</feature>
<dbReference type="Pfam" id="PF00069">
    <property type="entry name" value="Pkinase"/>
    <property type="match status" value="1"/>
</dbReference>
<reference evidence="11" key="2">
    <citation type="submission" date="2023-01" db="EMBL/GenBank/DDBJ databases">
        <authorList>
            <person name="Sun Q."/>
            <person name="Evtushenko L."/>
        </authorList>
    </citation>
    <scope>NUCLEOTIDE SEQUENCE</scope>
    <source>
        <strain evidence="11">VKM Ac-1321</strain>
    </source>
</reference>
<feature type="domain" description="CBM2" evidence="10">
    <location>
        <begin position="349"/>
        <end position="461"/>
    </location>
</feature>
<dbReference type="EC" id="2.7.11.1" evidence="1"/>
<name>A0A9W6NK19_9ACTN</name>
<evidence type="ECO:0000313" key="11">
    <source>
        <dbReference type="EMBL" id="GLK99863.1"/>
    </source>
</evidence>
<organism evidence="11 12">
    <name type="scientific">Dactylosporangium matsuzakiense</name>
    <dbReference type="NCBI Taxonomy" id="53360"/>
    <lineage>
        <taxon>Bacteria</taxon>
        <taxon>Bacillati</taxon>
        <taxon>Actinomycetota</taxon>
        <taxon>Actinomycetes</taxon>
        <taxon>Micromonosporales</taxon>
        <taxon>Micromonosporaceae</taxon>
        <taxon>Dactylosporangium</taxon>
    </lineage>
</organism>
<comment type="caution">
    <text evidence="11">The sequence shown here is derived from an EMBL/GenBank/DDBJ whole genome shotgun (WGS) entry which is preliminary data.</text>
</comment>
<keyword evidence="2" id="KW-0723">Serine/threonine-protein kinase</keyword>
<dbReference type="Gene3D" id="1.10.510.10">
    <property type="entry name" value="Transferase(Phosphotransferase) domain 1"/>
    <property type="match status" value="1"/>
</dbReference>
<dbReference type="SMART" id="SM00220">
    <property type="entry name" value="S_TKc"/>
    <property type="match status" value="1"/>
</dbReference>
<evidence type="ECO:0000256" key="3">
    <source>
        <dbReference type="ARBA" id="ARBA00022679"/>
    </source>
</evidence>
<protein>
    <recommendedName>
        <fullName evidence="1">non-specific serine/threonine protein kinase</fullName>
        <ecNumber evidence="1">2.7.11.1</ecNumber>
    </recommendedName>
</protein>
<dbReference type="InterPro" id="IPR001919">
    <property type="entry name" value="CBD2"/>
</dbReference>
<evidence type="ECO:0000256" key="1">
    <source>
        <dbReference type="ARBA" id="ARBA00012513"/>
    </source>
</evidence>
<dbReference type="Gene3D" id="2.60.40.290">
    <property type="match status" value="1"/>
</dbReference>
<evidence type="ECO:0000256" key="8">
    <source>
        <dbReference type="SAM" id="MobiDB-lite"/>
    </source>
</evidence>
<dbReference type="GO" id="GO:0005524">
    <property type="term" value="F:ATP binding"/>
    <property type="evidence" value="ECO:0007669"/>
    <property type="project" value="UniProtKB-UniRule"/>
</dbReference>
<dbReference type="CDD" id="cd14014">
    <property type="entry name" value="STKc_PknB_like"/>
    <property type="match status" value="1"/>
</dbReference>